<reference evidence="1" key="1">
    <citation type="submission" date="2021-02" db="EMBL/GenBank/DDBJ databases">
        <authorList>
            <person name="Nowell W R."/>
        </authorList>
    </citation>
    <scope>NUCLEOTIDE SEQUENCE</scope>
</reference>
<dbReference type="Proteomes" id="UP000663855">
    <property type="component" value="Unassembled WGS sequence"/>
</dbReference>
<dbReference type="AlphaFoldDB" id="A0A814UGF9"/>
<sequence length="170" mass="19028">MVWCSLGICDGIVGDSCSVCQYDLVTEETDDGAAKFSVTGDWGDLPVSSFDTQSEVAIVNAMGKLRIKLNTTSQFTLGDNFYYDGVKAHLTNTMNWVLMNYCLVDAAHFLIDSSQEHAKHVPNNYLKFVWAGAPVYGGFPLMEHNYTHLRLPFIDHSEQTLYHTTMTTRS</sequence>
<proteinExistence type="predicted"/>
<name>A0A814UGF9_9BILA</name>
<accession>A0A814UGF9</accession>
<comment type="caution">
    <text evidence="1">The sequence shown here is derived from an EMBL/GenBank/DDBJ whole genome shotgun (WGS) entry which is preliminary data.</text>
</comment>
<evidence type="ECO:0000313" key="2">
    <source>
        <dbReference type="Proteomes" id="UP000663855"/>
    </source>
</evidence>
<gene>
    <name evidence="1" type="ORF">CJN711_LOCUS10650</name>
</gene>
<evidence type="ECO:0000313" key="1">
    <source>
        <dbReference type="EMBL" id="CAF1173783.1"/>
    </source>
</evidence>
<protein>
    <submittedName>
        <fullName evidence="1">Uncharacterized protein</fullName>
    </submittedName>
</protein>
<dbReference type="Gene3D" id="3.60.21.10">
    <property type="match status" value="2"/>
</dbReference>
<organism evidence="1 2">
    <name type="scientific">Rotaria magnacalcarata</name>
    <dbReference type="NCBI Taxonomy" id="392030"/>
    <lineage>
        <taxon>Eukaryota</taxon>
        <taxon>Metazoa</taxon>
        <taxon>Spiralia</taxon>
        <taxon>Gnathifera</taxon>
        <taxon>Rotifera</taxon>
        <taxon>Eurotatoria</taxon>
        <taxon>Bdelloidea</taxon>
        <taxon>Philodinida</taxon>
        <taxon>Philodinidae</taxon>
        <taxon>Rotaria</taxon>
    </lineage>
</organism>
<dbReference type="InterPro" id="IPR029052">
    <property type="entry name" value="Metallo-depent_PP-like"/>
</dbReference>
<dbReference type="EMBL" id="CAJNOV010004374">
    <property type="protein sequence ID" value="CAF1173783.1"/>
    <property type="molecule type" value="Genomic_DNA"/>
</dbReference>